<evidence type="ECO:0000313" key="2">
    <source>
        <dbReference type="EMBL" id="AKP50813.1"/>
    </source>
</evidence>
<dbReference type="KEGG" id="camu:CA2015_1367"/>
<protein>
    <submittedName>
        <fullName evidence="2">Membrane protein</fullName>
    </submittedName>
</protein>
<reference evidence="2 3" key="1">
    <citation type="submission" date="2015-07" db="EMBL/GenBank/DDBJ databases">
        <authorList>
            <person name="Kim K.M."/>
        </authorList>
    </citation>
    <scope>NUCLEOTIDE SEQUENCE [LARGE SCALE GENOMIC DNA]</scope>
    <source>
        <strain evidence="2 3">KCTC 12363</strain>
    </source>
</reference>
<gene>
    <name evidence="2" type="ORF">CA2015_1367</name>
</gene>
<keyword evidence="3" id="KW-1185">Reference proteome</keyword>
<dbReference type="Proteomes" id="UP000036520">
    <property type="component" value="Chromosome"/>
</dbReference>
<evidence type="ECO:0000256" key="1">
    <source>
        <dbReference type="SAM" id="Phobius"/>
    </source>
</evidence>
<feature type="transmembrane region" description="Helical" evidence="1">
    <location>
        <begin position="87"/>
        <end position="112"/>
    </location>
</feature>
<keyword evidence="1" id="KW-1133">Transmembrane helix</keyword>
<dbReference type="AlphaFoldDB" id="A0A0H4PDA4"/>
<feature type="transmembrane region" description="Helical" evidence="1">
    <location>
        <begin position="12"/>
        <end position="29"/>
    </location>
</feature>
<dbReference type="OrthoDB" id="2112507at2"/>
<organism evidence="2 3">
    <name type="scientific">Cyclobacterium amurskyense</name>
    <dbReference type="NCBI Taxonomy" id="320787"/>
    <lineage>
        <taxon>Bacteria</taxon>
        <taxon>Pseudomonadati</taxon>
        <taxon>Bacteroidota</taxon>
        <taxon>Cytophagia</taxon>
        <taxon>Cytophagales</taxon>
        <taxon>Cyclobacteriaceae</taxon>
        <taxon>Cyclobacterium</taxon>
    </lineage>
</organism>
<accession>A0A0H4PDA4</accession>
<sequence length="232" mass="26510">MENIIDIIFSSVNLPLSIFTIILILYWLLTMISGIDFDLDIDVDAGLDANTGLESSNIDFEDVANAEFNEKDVAGNRRMQLKWWQVFLIYFNFVGLPFMFTFTSFVFAWWFITLTVTTITHSYSNSIGFIFMLASFIPALIFTKVFTSPFKGFFKGFNKNGDKAIDFIGRKGTSLSSIEKDKLGNAEFIIDGNPMSVYIKSLNGEKISFREIVLIIKESEDKSFYYAQVYND</sequence>
<feature type="transmembrane region" description="Helical" evidence="1">
    <location>
        <begin position="127"/>
        <end position="146"/>
    </location>
</feature>
<name>A0A0H4PDA4_9BACT</name>
<dbReference type="EMBL" id="CP012040">
    <property type="protein sequence ID" value="AKP50813.1"/>
    <property type="molecule type" value="Genomic_DNA"/>
</dbReference>
<proteinExistence type="predicted"/>
<evidence type="ECO:0000313" key="3">
    <source>
        <dbReference type="Proteomes" id="UP000036520"/>
    </source>
</evidence>
<dbReference type="RefSeq" id="WP_048641224.1">
    <property type="nucleotide sequence ID" value="NZ_CP012040.1"/>
</dbReference>
<dbReference type="STRING" id="320787.CA2015_1367"/>
<keyword evidence="1" id="KW-0812">Transmembrane</keyword>
<keyword evidence="1" id="KW-0472">Membrane</keyword>
<dbReference type="PATRIC" id="fig|320787.5.peg.1506"/>